<proteinExistence type="predicted"/>
<feature type="transmembrane region" description="Helical" evidence="1">
    <location>
        <begin position="12"/>
        <end position="31"/>
    </location>
</feature>
<dbReference type="Proteomes" id="UP000029920">
    <property type="component" value="Unassembled WGS sequence"/>
</dbReference>
<name>A0A4V6I6H0_9HELI</name>
<dbReference type="RefSeq" id="WP_034552117.1">
    <property type="nucleotide sequence ID" value="NZ_JRPC02000020.1"/>
</dbReference>
<feature type="transmembrane region" description="Helical" evidence="1">
    <location>
        <begin position="37"/>
        <end position="59"/>
    </location>
</feature>
<sequence>MLKLQNISFENRVVVGVNAIYVILPFFFYSFGNSSRWEWGIFAFWCSLPLINALLYWIISGYKKQKGTKFGFWFKLIIALWPVITFFSLIALAAIFG</sequence>
<keyword evidence="1" id="KW-1133">Transmembrane helix</keyword>
<keyword evidence="1" id="KW-0472">Membrane</keyword>
<evidence type="ECO:0000256" key="1">
    <source>
        <dbReference type="SAM" id="Phobius"/>
    </source>
</evidence>
<comment type="caution">
    <text evidence="2">The sequence shown here is derived from an EMBL/GenBank/DDBJ whole genome shotgun (WGS) entry which is preliminary data.</text>
</comment>
<dbReference type="AlphaFoldDB" id="A0A4V6I6H0"/>
<accession>A0A4V6I6H0</accession>
<gene>
    <name evidence="2" type="ORF">LS72_007745</name>
</gene>
<evidence type="ECO:0000313" key="3">
    <source>
        <dbReference type="Proteomes" id="UP000029920"/>
    </source>
</evidence>
<feature type="transmembrane region" description="Helical" evidence="1">
    <location>
        <begin position="71"/>
        <end position="96"/>
    </location>
</feature>
<keyword evidence="1" id="KW-0812">Transmembrane</keyword>
<protein>
    <submittedName>
        <fullName evidence="2">Uncharacterized protein</fullName>
    </submittedName>
</protein>
<organism evidence="2 3">
    <name type="scientific">Helicobacter apodemus</name>
    <dbReference type="NCBI Taxonomy" id="135569"/>
    <lineage>
        <taxon>Bacteria</taxon>
        <taxon>Pseudomonadati</taxon>
        <taxon>Campylobacterota</taxon>
        <taxon>Epsilonproteobacteria</taxon>
        <taxon>Campylobacterales</taxon>
        <taxon>Helicobacteraceae</taxon>
        <taxon>Helicobacter</taxon>
    </lineage>
</organism>
<evidence type="ECO:0000313" key="2">
    <source>
        <dbReference type="EMBL" id="TLE14916.1"/>
    </source>
</evidence>
<reference evidence="2 3" key="1">
    <citation type="journal article" date="2014" name="Genome Announc.">
        <title>Draft genome sequences of eight enterohepatic helicobacter species isolated from both laboratory and wild rodents.</title>
        <authorList>
            <person name="Sheh A."/>
            <person name="Shen Z."/>
            <person name="Fox J.G."/>
        </authorList>
    </citation>
    <scope>NUCLEOTIDE SEQUENCE [LARGE SCALE GENOMIC DNA]</scope>
    <source>
        <strain evidence="2 3">MIT-03-7007</strain>
    </source>
</reference>
<dbReference type="EMBL" id="JRPC02000020">
    <property type="protein sequence ID" value="TLE14916.1"/>
    <property type="molecule type" value="Genomic_DNA"/>
</dbReference>
<keyword evidence="3" id="KW-1185">Reference proteome</keyword>